<evidence type="ECO:0000313" key="2">
    <source>
        <dbReference type="Proteomes" id="UP001151081"/>
    </source>
</evidence>
<sequence length="201" mass="21853">MKHQISLLGTIVFMMGVATGCGANDAAFEDEEVREAELAQVDLGLDWRSYTVTYENSLPFGTILVTGSNVSGNFRPNREYWYVNASNLQYLGTEDLNFSYTDGTGTPPSYSGTQEFNLPALATWTAISSDTTSGYRYTSGNLNLRLFTNSSGISQVVWYQTIWPTSTPANVTPSGTFTTNTGAVGTSFSTGITTYKVDQTL</sequence>
<dbReference type="RefSeq" id="WP_272458350.1">
    <property type="nucleotide sequence ID" value="NZ_JAGTJJ010000002.1"/>
</dbReference>
<evidence type="ECO:0000313" key="1">
    <source>
        <dbReference type="EMBL" id="MDC3980488.1"/>
    </source>
</evidence>
<accession>A0A9X3X1B2</accession>
<reference evidence="1 2" key="1">
    <citation type="submission" date="2021-04" db="EMBL/GenBank/DDBJ databases">
        <title>Genome analysis of Polyangium sp.</title>
        <authorList>
            <person name="Li Y."/>
            <person name="Wang J."/>
        </authorList>
    </citation>
    <scope>NUCLEOTIDE SEQUENCE [LARGE SCALE GENOMIC DNA]</scope>
    <source>
        <strain evidence="1 2">SDU14</strain>
    </source>
</reference>
<dbReference type="EMBL" id="JAGTJJ010000002">
    <property type="protein sequence ID" value="MDC3980488.1"/>
    <property type="molecule type" value="Genomic_DNA"/>
</dbReference>
<organism evidence="1 2">
    <name type="scientific">Polyangium jinanense</name>
    <dbReference type="NCBI Taxonomy" id="2829994"/>
    <lineage>
        <taxon>Bacteria</taxon>
        <taxon>Pseudomonadati</taxon>
        <taxon>Myxococcota</taxon>
        <taxon>Polyangia</taxon>
        <taxon>Polyangiales</taxon>
        <taxon>Polyangiaceae</taxon>
        <taxon>Polyangium</taxon>
    </lineage>
</organism>
<dbReference type="AlphaFoldDB" id="A0A9X3X1B2"/>
<keyword evidence="2" id="KW-1185">Reference proteome</keyword>
<gene>
    <name evidence="1" type="ORF">KEG57_08290</name>
</gene>
<dbReference type="Proteomes" id="UP001151081">
    <property type="component" value="Unassembled WGS sequence"/>
</dbReference>
<name>A0A9X3X1B2_9BACT</name>
<comment type="caution">
    <text evidence="1">The sequence shown here is derived from an EMBL/GenBank/DDBJ whole genome shotgun (WGS) entry which is preliminary data.</text>
</comment>
<protein>
    <submittedName>
        <fullName evidence="1">Uncharacterized protein</fullName>
    </submittedName>
</protein>
<dbReference type="PROSITE" id="PS51257">
    <property type="entry name" value="PROKAR_LIPOPROTEIN"/>
    <property type="match status" value="1"/>
</dbReference>
<proteinExistence type="predicted"/>